<keyword evidence="3" id="KW-1185">Reference proteome</keyword>
<gene>
    <name evidence="2" type="ORF">C2857_006927</name>
</gene>
<feature type="compositionally biased region" description="Polar residues" evidence="1">
    <location>
        <begin position="271"/>
        <end position="282"/>
    </location>
</feature>
<evidence type="ECO:0000256" key="1">
    <source>
        <dbReference type="SAM" id="MobiDB-lite"/>
    </source>
</evidence>
<feature type="region of interest" description="Disordered" evidence="1">
    <location>
        <begin position="32"/>
        <end position="87"/>
    </location>
</feature>
<feature type="region of interest" description="Disordered" evidence="1">
    <location>
        <begin position="558"/>
        <end position="595"/>
    </location>
</feature>
<feature type="compositionally biased region" description="Polar residues" evidence="1">
    <location>
        <begin position="470"/>
        <end position="498"/>
    </location>
</feature>
<name>A0A7S9KM10_EPIFF</name>
<feature type="compositionally biased region" description="Polar residues" evidence="1">
    <location>
        <begin position="243"/>
        <end position="253"/>
    </location>
</feature>
<feature type="compositionally biased region" description="Polar residues" evidence="1">
    <location>
        <begin position="363"/>
        <end position="384"/>
    </location>
</feature>
<organism evidence="2 3">
    <name type="scientific">Epichloe festucae (strain Fl1)</name>
    <dbReference type="NCBI Taxonomy" id="877507"/>
    <lineage>
        <taxon>Eukaryota</taxon>
        <taxon>Fungi</taxon>
        <taxon>Dikarya</taxon>
        <taxon>Ascomycota</taxon>
        <taxon>Pezizomycotina</taxon>
        <taxon>Sordariomycetes</taxon>
        <taxon>Hypocreomycetidae</taxon>
        <taxon>Hypocreales</taxon>
        <taxon>Clavicipitaceae</taxon>
        <taxon>Epichloe</taxon>
    </lineage>
</organism>
<feature type="region of interest" description="Disordered" evidence="1">
    <location>
        <begin position="326"/>
        <end position="387"/>
    </location>
</feature>
<dbReference type="OrthoDB" id="5404004at2759"/>
<evidence type="ECO:0000313" key="2">
    <source>
        <dbReference type="EMBL" id="QPG94764.1"/>
    </source>
</evidence>
<accession>A0A7S9KM10</accession>
<feature type="region of interest" description="Disordered" evidence="1">
    <location>
        <begin position="243"/>
        <end position="283"/>
    </location>
</feature>
<dbReference type="AlphaFoldDB" id="A0A7S9KM10"/>
<evidence type="ECO:0000313" key="3">
    <source>
        <dbReference type="Proteomes" id="UP000594364"/>
    </source>
</evidence>
<dbReference type="EMBL" id="CP031385">
    <property type="protein sequence ID" value="QPG94764.1"/>
    <property type="molecule type" value="Genomic_DNA"/>
</dbReference>
<protein>
    <submittedName>
        <fullName evidence="2">Uncharacterized protein</fullName>
    </submittedName>
</protein>
<sequence length="595" mass="65054">MILSVSTKIIVAIANSSKYLNTSLILSQSSMDHFRRAKSTSRRSPPGYRTASDRYDSPSGIEKGTSSFPIAKDTEKSSHSGFQSYHRPMRIGTVTSKTASEGDEMMTMRHGGTQIDEDDRTGIIAIGMALGSPTVHPDAIPAPWQSQVVTTVSASKSNEPEEQLPQDCLTRSKSRKWGLFGRSKSKRVKDADRGQAPQLCATSATVTRTTANAAAFHGTMYGVSRHTASSLPKKSLGRSLTVPATSKLQQSPPINSPYGSFPNHKRDAQIQRGSSETSTQEPLLNVEIPDVTLERYSVMFASLLERRSAASPLARRQNTQDKLLALRGDSQDDSSQQEILVSRRKRSADRNLPSIPSLRLESLQINSRARSNTSPAALTPSGNISEEVDQHSIDLSPAPHIVRLASMRERNTTAPVETHKNENGRLQLRSKFHIRSPTQDSSPSKSTFGIVDVAYEDAGQGGLSPPPFRRNSNNLPAETGNLPLSQYQGPKSTNYTHTTDAQAPLTLNEGNLTEEETGETGTKTVQHAVEVSIARQISVSRKQRRMLGPLQMNPIEGKRLVETKTLTPRLVDPKKDPSSPLASHRKSERVVLEQA</sequence>
<proteinExistence type="predicted"/>
<feature type="region of interest" description="Disordered" evidence="1">
    <location>
        <begin position="457"/>
        <end position="498"/>
    </location>
</feature>
<dbReference type="Proteomes" id="UP000594364">
    <property type="component" value="Chromosome 1"/>
</dbReference>
<reference evidence="2 3" key="1">
    <citation type="journal article" date="2018" name="PLoS Genet.">
        <title>Repeat elements organise 3D genome structure and mediate transcription in the filamentous fungus Epichloe festucae.</title>
        <authorList>
            <person name="Winter D.J."/>
            <person name="Ganley A.R.D."/>
            <person name="Young C.A."/>
            <person name="Liachko I."/>
            <person name="Schardl C.L."/>
            <person name="Dupont P.Y."/>
            <person name="Berry D."/>
            <person name="Ram A."/>
            <person name="Scott B."/>
            <person name="Cox M.P."/>
        </authorList>
    </citation>
    <scope>NUCLEOTIDE SEQUENCE [LARGE SCALE GENOMIC DNA]</scope>
    <source>
        <strain evidence="2 3">Fl1</strain>
    </source>
</reference>